<accession>A0A6M1TFZ1</accession>
<proteinExistence type="predicted"/>
<evidence type="ECO:0000256" key="1">
    <source>
        <dbReference type="SAM" id="Phobius"/>
    </source>
</evidence>
<name>A0A6M1TFZ1_9BACT</name>
<reference evidence="2 3" key="1">
    <citation type="submission" date="2020-02" db="EMBL/GenBank/DDBJ databases">
        <title>Aliifodinibius halophilus 2W32, complete genome.</title>
        <authorList>
            <person name="Li Y."/>
            <person name="Wu S."/>
        </authorList>
    </citation>
    <scope>NUCLEOTIDE SEQUENCE [LARGE SCALE GENOMIC DNA]</scope>
    <source>
        <strain evidence="2 3">2W32</strain>
    </source>
</reference>
<feature type="transmembrane region" description="Helical" evidence="1">
    <location>
        <begin position="70"/>
        <end position="90"/>
    </location>
</feature>
<evidence type="ECO:0000313" key="2">
    <source>
        <dbReference type="EMBL" id="NGP87550.1"/>
    </source>
</evidence>
<dbReference type="Proteomes" id="UP000479132">
    <property type="component" value="Unassembled WGS sequence"/>
</dbReference>
<gene>
    <name evidence="2" type="ORF">G3569_04220</name>
</gene>
<comment type="caution">
    <text evidence="2">The sequence shown here is derived from an EMBL/GenBank/DDBJ whole genome shotgun (WGS) entry which is preliminary data.</text>
</comment>
<dbReference type="EMBL" id="JAALLS010000003">
    <property type="protein sequence ID" value="NGP87550.1"/>
    <property type="molecule type" value="Genomic_DNA"/>
</dbReference>
<feature type="transmembrane region" description="Helical" evidence="1">
    <location>
        <begin position="219"/>
        <end position="237"/>
    </location>
</feature>
<feature type="transmembrane region" description="Helical" evidence="1">
    <location>
        <begin position="45"/>
        <end position="64"/>
    </location>
</feature>
<keyword evidence="1" id="KW-0812">Transmembrane</keyword>
<keyword evidence="3" id="KW-1185">Reference proteome</keyword>
<evidence type="ECO:0000313" key="3">
    <source>
        <dbReference type="Proteomes" id="UP000479132"/>
    </source>
</evidence>
<keyword evidence="1" id="KW-1133">Transmembrane helix</keyword>
<protein>
    <submittedName>
        <fullName evidence="2">Uncharacterized protein</fullName>
    </submittedName>
</protein>
<keyword evidence="1" id="KW-0472">Membrane</keyword>
<dbReference type="AlphaFoldDB" id="A0A6M1TFZ1"/>
<feature type="transmembrane region" description="Helical" evidence="1">
    <location>
        <begin position="257"/>
        <end position="275"/>
    </location>
</feature>
<sequence length="334" mass="38342">MDLDFKKASQSFDSLPYRERIKSVLELVKSTLSIVGKDADIIKPWIRMAIYHTFMVSFFFGGLLCWQFEQYGYGILSFCLGFFLFLYKHFYNNKQEMRMSWIVYETLIGNDPSYKGAVTADKELKSQRRKIAWIDIAMAFVNRGKFAGGGIVKMLMRLFVSGLEEVWDLANHYLIPSVAVDKMELTPAFKEMKKLKDRIPESLVGVFGIDFLGKVVRQVTIPTYVVLFILSAAAGYFGTDFLPTSTIDVDGQPVTFSWLPIILALWLGKLFNNLFERTVTGVKVTYFTVFYTKITHPDRIREDMREELTDYLKLEGVDEVDNLEEQGAEPAETV</sequence>
<dbReference type="RefSeq" id="WP_165266404.1">
    <property type="nucleotide sequence ID" value="NZ_JAALLS010000003.1"/>
</dbReference>
<organism evidence="2 3">
    <name type="scientific">Fodinibius halophilus</name>
    <dbReference type="NCBI Taxonomy" id="1736908"/>
    <lineage>
        <taxon>Bacteria</taxon>
        <taxon>Pseudomonadati</taxon>
        <taxon>Balneolota</taxon>
        <taxon>Balneolia</taxon>
        <taxon>Balneolales</taxon>
        <taxon>Balneolaceae</taxon>
        <taxon>Fodinibius</taxon>
    </lineage>
</organism>